<evidence type="ECO:0000256" key="1">
    <source>
        <dbReference type="ARBA" id="ARBA00004496"/>
    </source>
</evidence>
<dbReference type="InterPro" id="IPR016024">
    <property type="entry name" value="ARM-type_fold"/>
</dbReference>
<feature type="domain" description="Proteasome adapter and scaffold protein ECM29 HEAT-repeat" evidence="6">
    <location>
        <begin position="1309"/>
        <end position="1470"/>
    </location>
</feature>
<dbReference type="SUPFAM" id="SSF48371">
    <property type="entry name" value="ARM repeat"/>
    <property type="match status" value="3"/>
</dbReference>
<keyword evidence="3" id="KW-0677">Repeat</keyword>
<sequence>MTDQPTSIEARELSLISKVELRIALADSDEKLEALLKTYLAPLLLKLASEHVAVRNKVIALCQHINTRLQPLTIDLPLPALLKQFKDAQSPLVKHFDLIYIKMALDQLSPDRRAELFPEMVQGISRIQGVAADAASAFNLILRSLLSLKLLRNGGGQDLPFREKLGLSDEDALFLSKWIGKLVLLVPAGNQPTCSSLSALEYQFLNKNAPFQETWNSSTPGGLHLADTKVAALNFLASEAFNDRERFIPAVIASADMNRKISTIGDDILKRCRPDLEDSQVVAQLFDLYLGTEAPEARSPACPALQIKILGFLCKSVRATADTDRMESFLKTAFFHRGVLQEGLEGAKLRTQLFHFITWFARMGPAASSLAPETLRKLKQVIELCGWPSLFIRSNTSEQKLRSLAYETIGVLGAKIDHASEEGGEASYSLIKWLFTALSSDISSDEISVSIDQALGSLMNSAARNLRDDIIQRLRMYLIHCLNAKLGEIDRLSGYKIARSTKFAAVRFANRCLPFNNVEGRWINIMALAADPGQELQLVEEGRKGLDPYWYRILNPPRVGHSSESSPNSEAFYQLPQFSKLMKSIFVSDYDGESPPSGVSIPAIYTDAYADAYPPAMTFLRNIFLCEAFSFSGVPFDVEKPHWEERLDTMMLTNEAAREAVREYLGQCKPVLVKQFLTGCLKGATLSMGNPLGRTVEHFVEISSLTSNGLLEHFASPIVVLLRIGAERTRSKDQNEIAHSVGILQSLPDVLQKGGKDIFGELLDKAITWRSAVGRAVDEIRGNILMLMYVFTRLSFRKFKEELPVAQVREFNTVLFDIISHSRDSNFQDAAILCIGQMSLSGLLTPDLLGEAVRLEKLLETILEDAKKGRESAILALGYLSLSFSKEKEDSSGLFERLLSSMYGLHDIRGLEVQLTVGEALSVVAVGWASRSLLAAFDVDAERPESNIPPDVLSDMLDKILTDCKASKPSLKRASAVWLLSLVQYCGHCQQVQDRLRQCQSAFLWLLSDRDEIVQETASRGLGFVYEMGNQELKDDLVRDLVRSFTAEGSNLGGGKVSTDTELFEPGALPTGEGSITTYKDIVNLASEVGDPSLVYRFMSLASNNSVWSSRAAFGRFGLSSLLSDSSVNGYLAQNPKVYPKLYRYRFDPNPNVQKSMNDIWNALVKEPNTVINANFDAIMEDLLKNILAGKEWRVRQASCAAIADLIQGRPIEKYDKFLNDILNKAFKVLDDIKLTVREEAFKLCQVLSNILVRALEEGVPNSKKAQLMLQHIVPFLLQNGMESSVQEIQAYSILTMTTLVKKSPAETLRPFIPSILEKFLTSLSSVEPQAVNYIHLNADKYGLTGQQIDKMRLSAIRSSPMMESVELYLLDALDEASMEEVASKLEHVLRSAIGLPSKVGCSRVLVILSTKTMLFQPYADRFIQLTQKYVLDRNDTVSASYSNAIGYMTRLASDDEVLKTIAYARKLYFDSDDASHRAVAGEILYSMSKFANDRVNRVSVDFLPFIFVAMHDTDNEVKEFFSKTWNDNVSGSRVVSLYLKEMLGLVSSQLDSPRWAIKHASALAVARVVESLDKEIDATTAKAIWPSLEKALGGKSWEGKEKVLRAMVQYATRAKSCLEELDGVRSQMKTIAIREAKRNNAAYRPHAFRCLGEFGTAVSGQDLAPDAIKIVSQALEDYADSSQDKMDIDSSAKSRLSK</sequence>
<evidence type="ECO:0000256" key="4">
    <source>
        <dbReference type="ARBA" id="ARBA00022942"/>
    </source>
</evidence>
<dbReference type="GO" id="GO:0060090">
    <property type="term" value="F:molecular adaptor activity"/>
    <property type="evidence" value="ECO:0007669"/>
    <property type="project" value="InterPro"/>
</dbReference>
<keyword evidence="2" id="KW-0963">Cytoplasm</keyword>
<dbReference type="GO" id="GO:0000502">
    <property type="term" value="C:proteasome complex"/>
    <property type="evidence" value="ECO:0007669"/>
    <property type="project" value="UniProtKB-KW"/>
</dbReference>
<keyword evidence="4 7" id="KW-0647">Proteasome</keyword>
<dbReference type="Pfam" id="PF24492">
    <property type="entry name" value="HEAT_ECM29"/>
    <property type="match status" value="1"/>
</dbReference>
<dbReference type="PANTHER" id="PTHR23346:SF19">
    <property type="entry name" value="PROTEASOME ADAPTER AND SCAFFOLD PROTEIN ECM29"/>
    <property type="match status" value="1"/>
</dbReference>
<feature type="domain" description="Proteasome component Ecm29 N-terminal" evidence="5">
    <location>
        <begin position="16"/>
        <end position="527"/>
    </location>
</feature>
<dbReference type="InterPro" id="IPR024372">
    <property type="entry name" value="Ecm29_N"/>
</dbReference>
<protein>
    <submittedName>
        <fullName evidence="7">Proteasome component M29</fullName>
    </submittedName>
</protein>
<reference evidence="7" key="1">
    <citation type="submission" date="2023-03" db="EMBL/GenBank/DDBJ databases">
        <title>Emydomyces testavorans Genome Sequence.</title>
        <authorList>
            <person name="Hoyer L."/>
        </authorList>
    </citation>
    <scope>NUCLEOTIDE SEQUENCE</scope>
    <source>
        <strain evidence="7">16-2883</strain>
    </source>
</reference>
<dbReference type="PANTHER" id="PTHR23346">
    <property type="entry name" value="TRANSLATIONAL ACTIVATOR GCN1-RELATED"/>
    <property type="match status" value="1"/>
</dbReference>
<dbReference type="GO" id="GO:0005737">
    <property type="term" value="C:cytoplasm"/>
    <property type="evidence" value="ECO:0007669"/>
    <property type="project" value="UniProtKB-SubCell"/>
</dbReference>
<gene>
    <name evidence="7" type="primary">ECM29</name>
    <name evidence="7" type="ORF">PRK78_005822</name>
</gene>
<evidence type="ECO:0000313" key="7">
    <source>
        <dbReference type="EMBL" id="WEW60337.1"/>
    </source>
</evidence>
<evidence type="ECO:0000313" key="8">
    <source>
        <dbReference type="Proteomes" id="UP001219355"/>
    </source>
</evidence>
<dbReference type="EMBL" id="CP120630">
    <property type="protein sequence ID" value="WEW60337.1"/>
    <property type="molecule type" value="Genomic_DNA"/>
</dbReference>
<comment type="subcellular location">
    <subcellularLocation>
        <location evidence="1">Cytoplasm</location>
    </subcellularLocation>
</comment>
<dbReference type="InterPro" id="IPR011989">
    <property type="entry name" value="ARM-like"/>
</dbReference>
<dbReference type="Pfam" id="PF23731">
    <property type="entry name" value="ARM_ECM29_C"/>
    <property type="match status" value="1"/>
</dbReference>
<keyword evidence="8" id="KW-1185">Reference proteome</keyword>
<proteinExistence type="predicted"/>
<dbReference type="Pfam" id="PF13001">
    <property type="entry name" value="ECM29_N"/>
    <property type="match status" value="1"/>
</dbReference>
<dbReference type="Gene3D" id="1.25.10.10">
    <property type="entry name" value="Leucine-rich Repeat Variant"/>
    <property type="match status" value="2"/>
</dbReference>
<dbReference type="GO" id="GO:0043248">
    <property type="term" value="P:proteasome assembly"/>
    <property type="evidence" value="ECO:0007669"/>
    <property type="project" value="InterPro"/>
</dbReference>
<accession>A0AAF0DMF1</accession>
<dbReference type="Proteomes" id="UP001219355">
    <property type="component" value="Chromosome 4"/>
</dbReference>
<dbReference type="GO" id="GO:0036503">
    <property type="term" value="P:ERAD pathway"/>
    <property type="evidence" value="ECO:0007669"/>
    <property type="project" value="TreeGrafter"/>
</dbReference>
<organism evidence="7 8">
    <name type="scientific">Emydomyces testavorans</name>
    <dbReference type="NCBI Taxonomy" id="2070801"/>
    <lineage>
        <taxon>Eukaryota</taxon>
        <taxon>Fungi</taxon>
        <taxon>Dikarya</taxon>
        <taxon>Ascomycota</taxon>
        <taxon>Pezizomycotina</taxon>
        <taxon>Eurotiomycetes</taxon>
        <taxon>Eurotiomycetidae</taxon>
        <taxon>Onygenales</taxon>
        <taxon>Nannizziopsiaceae</taxon>
        <taxon>Emydomyces</taxon>
    </lineage>
</organism>
<dbReference type="GO" id="GO:0005634">
    <property type="term" value="C:nucleus"/>
    <property type="evidence" value="ECO:0007669"/>
    <property type="project" value="TreeGrafter"/>
</dbReference>
<evidence type="ECO:0000259" key="5">
    <source>
        <dbReference type="Pfam" id="PF13001"/>
    </source>
</evidence>
<evidence type="ECO:0000256" key="2">
    <source>
        <dbReference type="ARBA" id="ARBA00022490"/>
    </source>
</evidence>
<dbReference type="InterPro" id="IPR055443">
    <property type="entry name" value="HEAT_ECM29"/>
</dbReference>
<name>A0AAF0DMF1_9EURO</name>
<evidence type="ECO:0000256" key="3">
    <source>
        <dbReference type="ARBA" id="ARBA00022737"/>
    </source>
</evidence>
<evidence type="ECO:0000259" key="6">
    <source>
        <dbReference type="Pfam" id="PF24492"/>
    </source>
</evidence>